<gene>
    <name evidence="3" type="ORF">RT761_02210</name>
</gene>
<evidence type="ECO:0000256" key="2">
    <source>
        <dbReference type="ARBA" id="ARBA00008520"/>
    </source>
</evidence>
<dbReference type="Pfam" id="PF01547">
    <property type="entry name" value="SBP_bac_1"/>
    <property type="match status" value="1"/>
</dbReference>
<evidence type="ECO:0000256" key="1">
    <source>
        <dbReference type="ARBA" id="ARBA00004418"/>
    </source>
</evidence>
<dbReference type="InterPro" id="IPR050490">
    <property type="entry name" value="Bact_solute-bd_prot1"/>
</dbReference>
<protein>
    <submittedName>
        <fullName evidence="3">Putative ABC transporter-binding protein</fullName>
    </submittedName>
</protein>
<dbReference type="PANTHER" id="PTHR43649:SF12">
    <property type="entry name" value="DIACETYLCHITOBIOSE BINDING PROTEIN DASA"/>
    <property type="match status" value="1"/>
</dbReference>
<reference evidence="3 4" key="1">
    <citation type="journal article" date="2021" name="Nat. Commun.">
        <title>Isolation of a member of the candidate phylum Atribacteria reveals a unique cell membrane structure.</title>
        <authorList>
            <person name="Taiki K."/>
            <person name="Nobu M.K."/>
            <person name="Kusada H."/>
            <person name="Meng X.-Y."/>
            <person name="Hosoki N."/>
            <person name="Uematsu K."/>
            <person name="Yoshioka H."/>
            <person name="Kamagata Y."/>
            <person name="Tamaki H."/>
        </authorList>
    </citation>
    <scope>NUCLEOTIDE SEQUENCE [LARGE SCALE GENOMIC DNA]</scope>
    <source>
        <strain evidence="3 4">RT761</strain>
    </source>
</reference>
<dbReference type="InterPro" id="IPR006059">
    <property type="entry name" value="SBP"/>
</dbReference>
<dbReference type="GO" id="GO:0042597">
    <property type="term" value="C:periplasmic space"/>
    <property type="evidence" value="ECO:0007669"/>
    <property type="project" value="UniProtKB-SubCell"/>
</dbReference>
<dbReference type="RefSeq" id="WP_218111472.1">
    <property type="nucleotide sequence ID" value="NZ_CP065383.1"/>
</dbReference>
<dbReference type="EMBL" id="CP065383">
    <property type="protein sequence ID" value="QPM68982.1"/>
    <property type="molecule type" value="Genomic_DNA"/>
</dbReference>
<proteinExistence type="inferred from homology"/>
<dbReference type="PANTHER" id="PTHR43649">
    <property type="entry name" value="ARABINOSE-BINDING PROTEIN-RELATED"/>
    <property type="match status" value="1"/>
</dbReference>
<evidence type="ECO:0000313" key="3">
    <source>
        <dbReference type="EMBL" id="QPM68982.1"/>
    </source>
</evidence>
<sequence length="426" mass="46638">MKKSLGILILVSLMVLVSINFVLAQNKPFEGVTLRVAIVSTEDSKYLATDLVPRLEKETGIKLIVDQVPYDDLNSKQLMDAAGAKTYDIINPCTEWSRQYTAFGEPLDAYIGKEGFPNPEIDDIIPGIWSVWNPGEDIYWFPYQPDSRVFYFRKDLAQDLGMAEIQTWDDAKAFAEKTFKAGEMYGFGFPGRRGNSMNLAWVPMLFSAGGDLYDADLKPVLNSQAGVDSLNFLLELLKFGPPDIGNFGEFEHYGAAKEGRVAMGIEASGITQALESADSKVKGNVGYGLFPIKAQDVTRPSTACMGGWSLGVANYSKNKDAAAWVVLWLTSKEIVTDWQIHGRAHASRLSMASNAELIKVNPAVPTIVETLAGAKLFFDGPEGRDLEEALQVPLSQAIAGELTAKDALDTVAKAFESVLDKAGYYK</sequence>
<dbReference type="AlphaFoldDB" id="A0A7T1AN51"/>
<name>A0A7T1AN51_ATRLM</name>
<accession>A0A7T1AN51</accession>
<dbReference type="Gene3D" id="3.40.190.10">
    <property type="entry name" value="Periplasmic binding protein-like II"/>
    <property type="match status" value="2"/>
</dbReference>
<keyword evidence="4" id="KW-1185">Reference proteome</keyword>
<comment type="subcellular location">
    <subcellularLocation>
        <location evidence="1">Periplasm</location>
    </subcellularLocation>
</comment>
<dbReference type="KEGG" id="alam:RT761_02210"/>
<evidence type="ECO:0000313" key="4">
    <source>
        <dbReference type="Proteomes" id="UP000594463"/>
    </source>
</evidence>
<comment type="similarity">
    <text evidence="2">Belongs to the bacterial solute-binding protein 1 family.</text>
</comment>
<dbReference type="Proteomes" id="UP000594463">
    <property type="component" value="Chromosome"/>
</dbReference>
<dbReference type="SUPFAM" id="SSF53850">
    <property type="entry name" value="Periplasmic binding protein-like II"/>
    <property type="match status" value="1"/>
</dbReference>
<organism evidence="3 4">
    <name type="scientific">Atribacter laminatus</name>
    <dbReference type="NCBI Taxonomy" id="2847778"/>
    <lineage>
        <taxon>Bacteria</taxon>
        <taxon>Pseudomonadati</taxon>
        <taxon>Atribacterota</taxon>
        <taxon>Atribacteria</taxon>
        <taxon>Atribacterales</taxon>
        <taxon>Atribacteraceae</taxon>
        <taxon>Atribacter</taxon>
    </lineage>
</organism>